<feature type="transmembrane region" description="Helical" evidence="2">
    <location>
        <begin position="84"/>
        <end position="107"/>
    </location>
</feature>
<gene>
    <name evidence="3" type="ORF">FHX39_001498</name>
</gene>
<name>A0A7W5P6I5_9ACTN</name>
<keyword evidence="2" id="KW-0812">Transmembrane</keyword>
<evidence type="ECO:0000313" key="3">
    <source>
        <dbReference type="EMBL" id="MBB3326554.1"/>
    </source>
</evidence>
<keyword evidence="2" id="KW-0472">Membrane</keyword>
<protein>
    <submittedName>
        <fullName evidence="3">Uncharacterized protein</fullName>
    </submittedName>
</protein>
<evidence type="ECO:0000256" key="2">
    <source>
        <dbReference type="SAM" id="Phobius"/>
    </source>
</evidence>
<dbReference type="RefSeq" id="WP_183337479.1">
    <property type="nucleotide sequence ID" value="NZ_JACHZG010000001.1"/>
</dbReference>
<feature type="compositionally biased region" description="Basic and acidic residues" evidence="1">
    <location>
        <begin position="9"/>
        <end position="19"/>
    </location>
</feature>
<dbReference type="Proteomes" id="UP000565572">
    <property type="component" value="Unassembled WGS sequence"/>
</dbReference>
<feature type="region of interest" description="Disordered" evidence="1">
    <location>
        <begin position="1"/>
        <end position="46"/>
    </location>
</feature>
<evidence type="ECO:0000313" key="4">
    <source>
        <dbReference type="Proteomes" id="UP000565572"/>
    </source>
</evidence>
<sequence>MSVAFAEPVTDRPTADVRVGRPAPAPTRTTPRRPGPGVGPTARPRRLRFTAPAVAGSSTGARACAPARAVEPVSRSWRLTERGLAVVLVMAAALVAASIAVVGLTALRVTGESYQPSHSVAAPVLVQP</sequence>
<dbReference type="EMBL" id="JACHZG010000001">
    <property type="protein sequence ID" value="MBB3326554.1"/>
    <property type="molecule type" value="Genomic_DNA"/>
</dbReference>
<keyword evidence="4" id="KW-1185">Reference proteome</keyword>
<dbReference type="AlphaFoldDB" id="A0A7W5P6I5"/>
<evidence type="ECO:0000256" key="1">
    <source>
        <dbReference type="SAM" id="MobiDB-lite"/>
    </source>
</evidence>
<keyword evidence="2" id="KW-1133">Transmembrane helix</keyword>
<proteinExistence type="predicted"/>
<reference evidence="3 4" key="1">
    <citation type="submission" date="2020-08" db="EMBL/GenBank/DDBJ databases">
        <title>Sequencing the genomes of 1000 actinobacteria strains.</title>
        <authorList>
            <person name="Klenk H.-P."/>
        </authorList>
    </citation>
    <scope>NUCLEOTIDE SEQUENCE [LARGE SCALE GENOMIC DNA]</scope>
    <source>
        <strain evidence="3 4">DSM 11053</strain>
    </source>
</reference>
<accession>A0A7W5P6I5</accession>
<comment type="caution">
    <text evidence="3">The sequence shown here is derived from an EMBL/GenBank/DDBJ whole genome shotgun (WGS) entry which is preliminary data.</text>
</comment>
<organism evidence="3 4">
    <name type="scientific">Microlunatus antarcticus</name>
    <dbReference type="NCBI Taxonomy" id="53388"/>
    <lineage>
        <taxon>Bacteria</taxon>
        <taxon>Bacillati</taxon>
        <taxon>Actinomycetota</taxon>
        <taxon>Actinomycetes</taxon>
        <taxon>Propionibacteriales</taxon>
        <taxon>Propionibacteriaceae</taxon>
        <taxon>Microlunatus</taxon>
    </lineage>
</organism>
<feature type="compositionally biased region" description="Low complexity" evidence="1">
    <location>
        <begin position="20"/>
        <end position="29"/>
    </location>
</feature>